<sequence length="159" mass="19460">MEKLPNINSTSSIIIYFKVHDFLFYEKFIISLKNFFTCFFLKIINTFSEIVFQYIYLQLKFTNKTSKKYKILNIIFKNSDLDFYDKIFSNHLFEYFLKTHLTKMENQVLKFLILNIDETKIYNRTGMDSIFINKRIEGIRKKFKKFMEKEDCHFKNYTS</sequence>
<proteinExistence type="predicted"/>
<organism evidence="1 2">
    <name type="scientific">Fusobacterium varium ATCC 27725</name>
    <dbReference type="NCBI Taxonomy" id="469618"/>
    <lineage>
        <taxon>Bacteria</taxon>
        <taxon>Fusobacteriati</taxon>
        <taxon>Fusobacteriota</taxon>
        <taxon>Fusobacteriia</taxon>
        <taxon>Fusobacteriales</taxon>
        <taxon>Fusobacteriaceae</taxon>
        <taxon>Fusobacterium</taxon>
    </lineage>
</organism>
<dbReference type="RefSeq" id="WP_005948270.1">
    <property type="nucleotide sequence ID" value="NZ_CP028103.1"/>
</dbReference>
<dbReference type="EMBL" id="CP028103">
    <property type="protein sequence ID" value="AVQ31906.1"/>
    <property type="molecule type" value="Genomic_DNA"/>
</dbReference>
<dbReference type="GeneID" id="77468721"/>
<reference evidence="2" key="1">
    <citation type="journal article" date="2018" name="MSphere">
        <title>Fusobacterium Genomics Using MinION and Illumina Sequencing Enables Genome Completion and Correction.</title>
        <authorList>
            <person name="Todd S.M."/>
            <person name="Settlage R.E."/>
            <person name="Lahmers K.K."/>
            <person name="Slade D.J."/>
        </authorList>
    </citation>
    <scope>NUCLEOTIDE SEQUENCE [LARGE SCALE GENOMIC DNA]</scope>
    <source>
        <strain evidence="2">ATCC 27725</strain>
    </source>
</reference>
<gene>
    <name evidence="1" type="ORF">C4N18_12010</name>
</gene>
<name>A0ABN5JL32_FUSVA</name>
<protein>
    <submittedName>
        <fullName evidence="1">Uncharacterized protein</fullName>
    </submittedName>
</protein>
<accession>A0ABN5JL32</accession>
<evidence type="ECO:0000313" key="2">
    <source>
        <dbReference type="Proteomes" id="UP000241238"/>
    </source>
</evidence>
<dbReference type="Proteomes" id="UP000241238">
    <property type="component" value="Chromosome"/>
</dbReference>
<evidence type="ECO:0000313" key="1">
    <source>
        <dbReference type="EMBL" id="AVQ31906.1"/>
    </source>
</evidence>
<keyword evidence="2" id="KW-1185">Reference proteome</keyword>